<evidence type="ECO:0000313" key="2">
    <source>
        <dbReference type="Proteomes" id="UP000198287"/>
    </source>
</evidence>
<name>A0A226ES76_FOLCA</name>
<dbReference type="AlphaFoldDB" id="A0A226ES76"/>
<dbReference type="EMBL" id="LNIX01000002">
    <property type="protein sequence ID" value="OXA60359.1"/>
    <property type="molecule type" value="Genomic_DNA"/>
</dbReference>
<gene>
    <name evidence="1" type="ORF">Fcan01_05649</name>
</gene>
<keyword evidence="2" id="KW-1185">Reference proteome</keyword>
<evidence type="ECO:0000313" key="1">
    <source>
        <dbReference type="EMBL" id="OXA60359.1"/>
    </source>
</evidence>
<dbReference type="Proteomes" id="UP000198287">
    <property type="component" value="Unassembled WGS sequence"/>
</dbReference>
<comment type="caution">
    <text evidence="1">The sequence shown here is derived from an EMBL/GenBank/DDBJ whole genome shotgun (WGS) entry which is preliminary data.</text>
</comment>
<sequence>MKVFIDELFCCLVGQRIEVKKSDEIECRQQVFLKTGMKSPPPPSAMCESSLMAPTLHEFIICHSTRHRASIMTPAMDDLKTWICSLRARTSRSFHAEAPFLRVVQKDSKNIMLFSTSL</sequence>
<reference evidence="1 2" key="1">
    <citation type="submission" date="2015-12" db="EMBL/GenBank/DDBJ databases">
        <title>The genome of Folsomia candida.</title>
        <authorList>
            <person name="Faddeeva A."/>
            <person name="Derks M.F."/>
            <person name="Anvar Y."/>
            <person name="Smit S."/>
            <person name="Van Straalen N."/>
            <person name="Roelofs D."/>
        </authorList>
    </citation>
    <scope>NUCLEOTIDE SEQUENCE [LARGE SCALE GENOMIC DNA]</scope>
    <source>
        <strain evidence="1 2">VU population</strain>
        <tissue evidence="1">Whole body</tissue>
    </source>
</reference>
<accession>A0A226ES76</accession>
<organism evidence="1 2">
    <name type="scientific">Folsomia candida</name>
    <name type="common">Springtail</name>
    <dbReference type="NCBI Taxonomy" id="158441"/>
    <lineage>
        <taxon>Eukaryota</taxon>
        <taxon>Metazoa</taxon>
        <taxon>Ecdysozoa</taxon>
        <taxon>Arthropoda</taxon>
        <taxon>Hexapoda</taxon>
        <taxon>Collembola</taxon>
        <taxon>Entomobryomorpha</taxon>
        <taxon>Isotomoidea</taxon>
        <taxon>Isotomidae</taxon>
        <taxon>Proisotominae</taxon>
        <taxon>Folsomia</taxon>
    </lineage>
</organism>
<proteinExistence type="predicted"/>
<protein>
    <submittedName>
        <fullName evidence="1">Uncharacterized protein</fullName>
    </submittedName>
</protein>